<accession>A0A151JTU9</accession>
<dbReference type="GO" id="GO:0045254">
    <property type="term" value="C:pyruvate dehydrogenase complex"/>
    <property type="evidence" value="ECO:0007669"/>
    <property type="project" value="InterPro"/>
</dbReference>
<evidence type="ECO:0000256" key="3">
    <source>
        <dbReference type="ARBA" id="ARBA00022946"/>
    </source>
</evidence>
<dbReference type="Pfam" id="PF02817">
    <property type="entry name" value="E3_binding"/>
    <property type="match status" value="1"/>
</dbReference>
<dbReference type="CDD" id="cd06849">
    <property type="entry name" value="lipoyl_domain"/>
    <property type="match status" value="2"/>
</dbReference>
<dbReference type="Proteomes" id="UP000078541">
    <property type="component" value="Unassembled WGS sequence"/>
</dbReference>
<evidence type="ECO:0000313" key="9">
    <source>
        <dbReference type="Proteomes" id="UP000078541"/>
    </source>
</evidence>
<dbReference type="AlphaFoldDB" id="A0A151JTU9"/>
<proteinExistence type="inferred from homology"/>
<dbReference type="EC" id="2.3.1.-" evidence="4"/>
<keyword evidence="2 4" id="KW-0450">Lipoyl</keyword>
<dbReference type="PROSITE" id="PS51826">
    <property type="entry name" value="PSBD"/>
    <property type="match status" value="1"/>
</dbReference>
<dbReference type="GO" id="GO:0016746">
    <property type="term" value="F:acyltransferase activity"/>
    <property type="evidence" value="ECO:0007669"/>
    <property type="project" value="UniProtKB-KW"/>
</dbReference>
<evidence type="ECO:0000313" key="8">
    <source>
        <dbReference type="EMBL" id="KYN31659.1"/>
    </source>
</evidence>
<dbReference type="InterPro" id="IPR045257">
    <property type="entry name" value="E2/Pdx1"/>
</dbReference>
<evidence type="ECO:0000259" key="6">
    <source>
        <dbReference type="PROSITE" id="PS50968"/>
    </source>
</evidence>
<dbReference type="EMBL" id="KQ981972">
    <property type="protein sequence ID" value="KYN31659.1"/>
    <property type="molecule type" value="Genomic_DNA"/>
</dbReference>
<evidence type="ECO:0000256" key="2">
    <source>
        <dbReference type="ARBA" id="ARBA00022823"/>
    </source>
</evidence>
<dbReference type="GO" id="GO:0006086">
    <property type="term" value="P:pyruvate decarboxylation to acetyl-CoA"/>
    <property type="evidence" value="ECO:0007669"/>
    <property type="project" value="InterPro"/>
</dbReference>
<feature type="domain" description="Lipoyl-binding" evidence="6">
    <location>
        <begin position="62"/>
        <end position="138"/>
    </location>
</feature>
<feature type="region of interest" description="Disordered" evidence="5">
    <location>
        <begin position="274"/>
        <end position="294"/>
    </location>
</feature>
<keyword evidence="4 8" id="KW-0808">Transferase</keyword>
<evidence type="ECO:0000256" key="1">
    <source>
        <dbReference type="ARBA" id="ARBA00007317"/>
    </source>
</evidence>
<dbReference type="InterPro" id="IPR000089">
    <property type="entry name" value="Biotin_lipoyl"/>
</dbReference>
<sequence>MAHILRSKFVHLSLKYANPIALRVPVPLKYQRLCFHTSTILDVLIYEDEHRDTHTYLFSVIGKKLSMPSLSPTMESGTIVKWLKNEGDKIEPGDAIAEIQTDKAIVTMEFDDEGVMAKIIVPEGTKDIKVGTLIALTVEADEDWKTVEIPAGLAEASSAVPSSTEAKPPVTKAELPPGQQNIAMPALSPTMTTGTIVKWLKQEGDEIQPGDALADIQTDKAVMSFELEEEGVLAKILIPEGSQVEVGQLIAVMVEKGIDWKQAVIPTSIKPAIPAASSPTKPPAPADAKPPSSGQVYGLAVKRLLEEYGLSSGTVKGTGRTNRLLKSDVLTYIQTHDVKKVTPKSAPPPEAVKTSSLEKVSVLSDQPPYEDIEISNIRAVIAKRLGESKRTIPHSYAVMDINVDKLLELRGKLKTEDISVSVNDFVIKAVAHALVECPDINTLYQNGQVVRVPKVDVSIAVATKNGLITPIVFDTATKSLTDISKNIRELAEKARKGQLKPHEFQGGTFTVSNLGMFGIKEFSAIINPPQTAILAVGAGREELDSSLMKVTKMSVKLSYDRRAIDEDQAANFLDILKATLEDPIFLTAGRMQALRYKRDAY</sequence>
<dbReference type="PANTHER" id="PTHR23151:SF90">
    <property type="entry name" value="DIHYDROLIPOYLLYSINE-RESIDUE ACETYLTRANSFERASE COMPONENT OF PYRUVATE DEHYDROGENASE COMPLEX, MITOCHONDRIAL-RELATED"/>
    <property type="match status" value="1"/>
</dbReference>
<feature type="domain" description="Lipoyl-binding" evidence="6">
    <location>
        <begin position="179"/>
        <end position="254"/>
    </location>
</feature>
<gene>
    <name evidence="8" type="ORF">ALC56_14061</name>
</gene>
<keyword evidence="3" id="KW-0809">Transit peptide</keyword>
<dbReference type="InterPro" id="IPR003016">
    <property type="entry name" value="2-oxoA_DH_lipoyl-BS"/>
</dbReference>
<comment type="cofactor">
    <cofactor evidence="4">
        <name>(R)-lipoate</name>
        <dbReference type="ChEBI" id="CHEBI:83088"/>
    </cofactor>
</comment>
<evidence type="ECO:0000259" key="7">
    <source>
        <dbReference type="PROSITE" id="PS51826"/>
    </source>
</evidence>
<dbReference type="SUPFAM" id="SSF51230">
    <property type="entry name" value="Single hybrid motif"/>
    <property type="match status" value="2"/>
</dbReference>
<dbReference type="GO" id="GO:0005739">
    <property type="term" value="C:mitochondrion"/>
    <property type="evidence" value="ECO:0007669"/>
    <property type="project" value="TreeGrafter"/>
</dbReference>
<dbReference type="PANTHER" id="PTHR23151">
    <property type="entry name" value="DIHYDROLIPOAMIDE ACETYL/SUCCINYL-TRANSFERASE-RELATED"/>
    <property type="match status" value="1"/>
</dbReference>
<dbReference type="Pfam" id="PF00364">
    <property type="entry name" value="Biotin_lipoyl"/>
    <property type="match status" value="2"/>
</dbReference>
<dbReference type="InterPro" id="IPR023213">
    <property type="entry name" value="CAT-like_dom_sf"/>
</dbReference>
<dbReference type="FunFam" id="2.40.50.100:FF:000010">
    <property type="entry name" value="Acetyltransferase component of pyruvate dehydrogenase complex"/>
    <property type="match status" value="2"/>
</dbReference>
<protein>
    <recommendedName>
        <fullName evidence="4">Dihydrolipoamide acetyltransferase component of pyruvate dehydrogenase complex</fullName>
        <ecNumber evidence="4">2.3.1.-</ecNumber>
    </recommendedName>
</protein>
<dbReference type="PROSITE" id="PS00189">
    <property type="entry name" value="LIPOYL"/>
    <property type="match status" value="2"/>
</dbReference>
<dbReference type="STRING" id="34720.A0A151JTU9"/>
<dbReference type="InterPro" id="IPR001078">
    <property type="entry name" value="2-oxoacid_DH_actylTfrase"/>
</dbReference>
<name>A0A151JTU9_9HYME</name>
<keyword evidence="4" id="KW-0012">Acyltransferase</keyword>
<dbReference type="InterPro" id="IPR004167">
    <property type="entry name" value="PSBD"/>
</dbReference>
<dbReference type="Pfam" id="PF00198">
    <property type="entry name" value="2-oxoacid_dh"/>
    <property type="match status" value="1"/>
</dbReference>
<dbReference type="InterPro" id="IPR036625">
    <property type="entry name" value="E3-bd_dom_sf"/>
</dbReference>
<organism evidence="8 9">
    <name type="scientific">Trachymyrmex septentrionalis</name>
    <dbReference type="NCBI Taxonomy" id="34720"/>
    <lineage>
        <taxon>Eukaryota</taxon>
        <taxon>Metazoa</taxon>
        <taxon>Ecdysozoa</taxon>
        <taxon>Arthropoda</taxon>
        <taxon>Hexapoda</taxon>
        <taxon>Insecta</taxon>
        <taxon>Pterygota</taxon>
        <taxon>Neoptera</taxon>
        <taxon>Endopterygota</taxon>
        <taxon>Hymenoptera</taxon>
        <taxon>Apocrita</taxon>
        <taxon>Aculeata</taxon>
        <taxon>Formicoidea</taxon>
        <taxon>Formicidae</taxon>
        <taxon>Myrmicinae</taxon>
        <taxon>Trachymyrmex</taxon>
    </lineage>
</organism>
<feature type="domain" description="Peripheral subunit-binding (PSBD)" evidence="7">
    <location>
        <begin position="296"/>
        <end position="333"/>
    </location>
</feature>
<dbReference type="Gene3D" id="3.30.559.10">
    <property type="entry name" value="Chloramphenicol acetyltransferase-like domain"/>
    <property type="match status" value="1"/>
</dbReference>
<evidence type="ECO:0000256" key="4">
    <source>
        <dbReference type="RuleBase" id="RU003423"/>
    </source>
</evidence>
<dbReference type="SUPFAM" id="SSF52777">
    <property type="entry name" value="CoA-dependent acyltransferases"/>
    <property type="match status" value="1"/>
</dbReference>
<dbReference type="Gene3D" id="4.10.320.10">
    <property type="entry name" value="E3-binding domain"/>
    <property type="match status" value="1"/>
</dbReference>
<dbReference type="InterPro" id="IPR011053">
    <property type="entry name" value="Single_hybrid_motif"/>
</dbReference>
<dbReference type="Gene3D" id="2.40.50.100">
    <property type="match status" value="2"/>
</dbReference>
<feature type="region of interest" description="Disordered" evidence="5">
    <location>
        <begin position="157"/>
        <end position="185"/>
    </location>
</feature>
<dbReference type="PROSITE" id="PS50968">
    <property type="entry name" value="BIOTINYL_LIPOYL"/>
    <property type="match status" value="2"/>
</dbReference>
<comment type="similarity">
    <text evidence="1 4">Belongs to the 2-oxoacid dehydrogenase family.</text>
</comment>
<evidence type="ECO:0000256" key="5">
    <source>
        <dbReference type="SAM" id="MobiDB-lite"/>
    </source>
</evidence>
<reference evidence="8 9" key="1">
    <citation type="submission" date="2016-03" db="EMBL/GenBank/DDBJ databases">
        <title>Trachymyrmex septentrionalis WGS genome.</title>
        <authorList>
            <person name="Nygaard S."/>
            <person name="Hu H."/>
            <person name="Boomsma J."/>
            <person name="Zhang G."/>
        </authorList>
    </citation>
    <scope>NUCLEOTIDE SEQUENCE [LARGE SCALE GENOMIC DNA]</scope>
    <source>
        <strain evidence="8">Tsep2-gDNA-1</strain>
        <tissue evidence="8">Whole body</tissue>
    </source>
</reference>
<keyword evidence="9" id="KW-1185">Reference proteome</keyword>
<dbReference type="SUPFAM" id="SSF47005">
    <property type="entry name" value="Peripheral subunit-binding domain of 2-oxo acid dehydrogenase complex"/>
    <property type="match status" value="1"/>
</dbReference>